<proteinExistence type="predicted"/>
<dbReference type="EMBL" id="CP046391">
    <property type="protein sequence ID" value="QJC27630.1"/>
    <property type="molecule type" value="Genomic_DNA"/>
</dbReference>
<organism evidence="1 2">
    <name type="scientific">Anaplasma platys</name>
    <dbReference type="NCBI Taxonomy" id="949"/>
    <lineage>
        <taxon>Bacteria</taxon>
        <taxon>Pseudomonadati</taxon>
        <taxon>Pseudomonadota</taxon>
        <taxon>Alphaproteobacteria</taxon>
        <taxon>Rickettsiales</taxon>
        <taxon>Anaplasmataceae</taxon>
        <taxon>Anaplasma</taxon>
    </lineage>
</organism>
<evidence type="ECO:0000313" key="2">
    <source>
        <dbReference type="Proteomes" id="UP000500930"/>
    </source>
</evidence>
<evidence type="ECO:0000313" key="1">
    <source>
        <dbReference type="EMBL" id="QJC27630.1"/>
    </source>
</evidence>
<dbReference type="Proteomes" id="UP000500930">
    <property type="component" value="Chromosome"/>
</dbReference>
<dbReference type="RefSeq" id="WP_169193270.1">
    <property type="nucleotide sequence ID" value="NZ_CP046391.1"/>
</dbReference>
<protein>
    <submittedName>
        <fullName evidence="1">Uncharacterized protein</fullName>
    </submittedName>
</protein>
<reference evidence="1 2" key="1">
    <citation type="journal article" date="2020" name="Pathogens">
        <title>First Whole Genome Sequence of Anaplasma platys, an Obligate Intracellular Rickettsial Pathogen of Dogs.</title>
        <authorList>
            <person name="Llanes A."/>
            <person name="Rajeev S."/>
        </authorList>
    </citation>
    <scope>NUCLEOTIDE SEQUENCE [LARGE SCALE GENOMIC DNA]</scope>
    <source>
        <strain evidence="1 2">S3</strain>
    </source>
</reference>
<name>A0A858PYJ1_9RICK</name>
<keyword evidence="2" id="KW-1185">Reference proteome</keyword>
<sequence>MNSISRHLSHEAHVKGMYFIAAVSAMALLNIVKNKRGESLMQLCLSSISASILLAISSLNDKKASFNDRVHVFFSNNDKKSVVTLYESQIHKIHITSGVESADSEGHSMVAVLDKVVIGQGGKCRAERKINIQGYVHAWEKTGDKLGEPQVTLIISCKDRKRQLETCFSQLKNKKSLTLVVKTKKYVERAHIQDEDSNVFIEKAAALLIDKRSILVKLLELYTRESSEDNMQKAIYLAGRFIHFVPKTILEKLKKRVKKLEGYASETTSIKMLMNVLNPLYMVLGNTISNKQLLSLKSDILALLKERACRYENLYEALSQDAYSGLISPGIEEIAACYSTKANKPTNSLLRRYISEDKTLAAKMKTIHGFIDACKKHSNTKLESIILDAKLLQHFSDDDAKYAYESLTSCLKDYKVGEAFSISDAIEGARQKVASKYSEAFVGDIVGIAEKTTVNVEKMSVKMEKVRDPEELMSCFSIHAEGLRALKHGVNR</sequence>
<dbReference type="KEGG" id="aplt:ANPL_02845"/>
<gene>
    <name evidence="1" type="ORF">ANPL_02845</name>
</gene>
<accession>A0A858PYJ1</accession>
<dbReference type="AlphaFoldDB" id="A0A858PYJ1"/>